<comment type="similarity">
    <text evidence="7">Belongs to the shikimate kinase family.</text>
</comment>
<accession>A0ABS8ERT6</accession>
<keyword evidence="4 7" id="KW-0418">Kinase</keyword>
<feature type="binding site" evidence="7">
    <location>
        <position position="143"/>
    </location>
    <ligand>
        <name>substrate</name>
    </ligand>
</feature>
<evidence type="ECO:0000256" key="6">
    <source>
        <dbReference type="ARBA" id="ARBA00023141"/>
    </source>
</evidence>
<keyword evidence="1 7" id="KW-0028">Amino-acid biosynthesis</keyword>
<dbReference type="EC" id="2.7.1.71" evidence="7"/>
<comment type="function">
    <text evidence="7">Catalyzes the specific phosphorylation of the 3-hydroxyl group of shikimic acid using ATP as a cosubstrate.</text>
</comment>
<name>A0ABS8ERT6_9FLAO</name>
<keyword evidence="3 7" id="KW-0547">Nucleotide-binding</keyword>
<dbReference type="InterPro" id="IPR000623">
    <property type="entry name" value="Shikimate_kinase/TSH1"/>
</dbReference>
<dbReference type="Pfam" id="PF01202">
    <property type="entry name" value="SKI"/>
    <property type="match status" value="1"/>
</dbReference>
<evidence type="ECO:0000256" key="1">
    <source>
        <dbReference type="ARBA" id="ARBA00022605"/>
    </source>
</evidence>
<comment type="caution">
    <text evidence="8">The sequence shown here is derived from an EMBL/GenBank/DDBJ whole genome shotgun (WGS) entry which is preliminary data.</text>
</comment>
<dbReference type="InterPro" id="IPR031322">
    <property type="entry name" value="Shikimate/glucono_kinase"/>
</dbReference>
<dbReference type="GO" id="GO:0016301">
    <property type="term" value="F:kinase activity"/>
    <property type="evidence" value="ECO:0007669"/>
    <property type="project" value="UniProtKB-KW"/>
</dbReference>
<feature type="binding site" evidence="7">
    <location>
        <position position="56"/>
    </location>
    <ligand>
        <name>substrate</name>
    </ligand>
</feature>
<keyword evidence="7" id="KW-0479">Metal-binding</keyword>
<evidence type="ECO:0000256" key="3">
    <source>
        <dbReference type="ARBA" id="ARBA00022741"/>
    </source>
</evidence>
<feature type="binding site" evidence="7">
    <location>
        <position position="79"/>
    </location>
    <ligand>
        <name>substrate</name>
    </ligand>
</feature>
<dbReference type="Proteomes" id="UP000778797">
    <property type="component" value="Unassembled WGS sequence"/>
</dbReference>
<dbReference type="PANTHER" id="PTHR21087:SF16">
    <property type="entry name" value="SHIKIMATE KINASE 1, CHLOROPLASTIC"/>
    <property type="match status" value="1"/>
</dbReference>
<evidence type="ECO:0000256" key="7">
    <source>
        <dbReference type="HAMAP-Rule" id="MF_00109"/>
    </source>
</evidence>
<comment type="subcellular location">
    <subcellularLocation>
        <location evidence="7">Cytoplasm</location>
    </subcellularLocation>
</comment>
<protein>
    <recommendedName>
        <fullName evidence="7">Shikimate kinase</fullName>
        <shortName evidence="7">SK</shortName>
        <ecNumber evidence="7">2.7.1.71</ecNumber>
    </recommendedName>
</protein>
<dbReference type="CDD" id="cd00464">
    <property type="entry name" value="SK"/>
    <property type="match status" value="1"/>
</dbReference>
<keyword evidence="7" id="KW-0460">Magnesium</keyword>
<organism evidence="8 9">
    <name type="scientific">Winogradskyella immobilis</name>
    <dbReference type="NCBI Taxonomy" id="2816852"/>
    <lineage>
        <taxon>Bacteria</taxon>
        <taxon>Pseudomonadati</taxon>
        <taxon>Bacteroidota</taxon>
        <taxon>Flavobacteriia</taxon>
        <taxon>Flavobacteriales</taxon>
        <taxon>Flavobacteriaceae</taxon>
        <taxon>Winogradskyella</taxon>
    </lineage>
</organism>
<evidence type="ECO:0000313" key="9">
    <source>
        <dbReference type="Proteomes" id="UP000778797"/>
    </source>
</evidence>
<dbReference type="HAMAP" id="MF_00109">
    <property type="entry name" value="Shikimate_kinase"/>
    <property type="match status" value="1"/>
</dbReference>
<sequence length="173" mass="19774">MIIVLIGYMGSGKSSIGQKLAKVLSYDFIDLDSYIESKEDLSISDIFFNKGEIYFRKKEGQYLNEVLKDSKHTVLALGGGTPCYGYNMKNILEKDNVTSIYLKTSIPELGRRLMKEKSKRPLISHLETEEELVEFIGKHIFERTSFYTQSNKTISTDNQTTDLIVEKIVIELI</sequence>
<dbReference type="PANTHER" id="PTHR21087">
    <property type="entry name" value="SHIKIMATE KINASE"/>
    <property type="match status" value="1"/>
</dbReference>
<evidence type="ECO:0000313" key="8">
    <source>
        <dbReference type="EMBL" id="MCC1485022.1"/>
    </source>
</evidence>
<evidence type="ECO:0000256" key="5">
    <source>
        <dbReference type="ARBA" id="ARBA00022840"/>
    </source>
</evidence>
<evidence type="ECO:0000256" key="4">
    <source>
        <dbReference type="ARBA" id="ARBA00022777"/>
    </source>
</evidence>
<keyword evidence="5 7" id="KW-0067">ATP-binding</keyword>
<dbReference type="SUPFAM" id="SSF52540">
    <property type="entry name" value="P-loop containing nucleoside triphosphate hydrolases"/>
    <property type="match status" value="1"/>
</dbReference>
<keyword evidence="9" id="KW-1185">Reference proteome</keyword>
<comment type="cofactor">
    <cofactor evidence="7">
        <name>Mg(2+)</name>
        <dbReference type="ChEBI" id="CHEBI:18420"/>
    </cofactor>
    <text evidence="7">Binds 1 Mg(2+) ion per subunit.</text>
</comment>
<comment type="catalytic activity">
    <reaction evidence="7">
        <text>shikimate + ATP = 3-phosphoshikimate + ADP + H(+)</text>
        <dbReference type="Rhea" id="RHEA:13121"/>
        <dbReference type="ChEBI" id="CHEBI:15378"/>
        <dbReference type="ChEBI" id="CHEBI:30616"/>
        <dbReference type="ChEBI" id="CHEBI:36208"/>
        <dbReference type="ChEBI" id="CHEBI:145989"/>
        <dbReference type="ChEBI" id="CHEBI:456216"/>
        <dbReference type="EC" id="2.7.1.71"/>
    </reaction>
</comment>
<comment type="subunit">
    <text evidence="7">Monomer.</text>
</comment>
<dbReference type="Gene3D" id="3.40.50.300">
    <property type="entry name" value="P-loop containing nucleotide triphosphate hydrolases"/>
    <property type="match status" value="1"/>
</dbReference>
<dbReference type="EMBL" id="JAFMPT010000014">
    <property type="protein sequence ID" value="MCC1485022.1"/>
    <property type="molecule type" value="Genomic_DNA"/>
</dbReference>
<dbReference type="PRINTS" id="PR01100">
    <property type="entry name" value="SHIKIMTKNASE"/>
</dbReference>
<feature type="binding site" evidence="7">
    <location>
        <position position="159"/>
    </location>
    <ligand>
        <name>ATP</name>
        <dbReference type="ChEBI" id="CHEBI:30616"/>
    </ligand>
</feature>
<gene>
    <name evidence="7" type="primary">aroK</name>
    <name evidence="8" type="ORF">J1C55_10500</name>
</gene>
<dbReference type="RefSeq" id="WP_227477513.1">
    <property type="nucleotide sequence ID" value="NZ_JAFMPT010000014.1"/>
</dbReference>
<reference evidence="8" key="2">
    <citation type="submission" date="2021-10" db="EMBL/GenBank/DDBJ databases">
        <title>Genome of Winogradskyella sp. E313.</title>
        <authorList>
            <person name="Zhou Y."/>
        </authorList>
    </citation>
    <scope>NUCLEOTIDE SEQUENCE</scope>
    <source>
        <strain evidence="8">E313</strain>
    </source>
</reference>
<feature type="binding site" evidence="7">
    <location>
        <position position="32"/>
    </location>
    <ligand>
        <name>substrate</name>
    </ligand>
</feature>
<dbReference type="InterPro" id="IPR027417">
    <property type="entry name" value="P-loop_NTPase"/>
</dbReference>
<comment type="pathway">
    <text evidence="7">Metabolic intermediate biosynthesis; chorismate biosynthesis; chorismate from D-erythrose 4-phosphate and phosphoenolpyruvate: step 5/7.</text>
</comment>
<reference evidence="8" key="1">
    <citation type="submission" date="2021-03" db="EMBL/GenBank/DDBJ databases">
        <authorList>
            <person name="Ping X."/>
        </authorList>
    </citation>
    <scope>NUCLEOTIDE SEQUENCE</scope>
    <source>
        <strain evidence="8">E313</strain>
    </source>
</reference>
<keyword evidence="7" id="KW-0963">Cytoplasm</keyword>
<evidence type="ECO:0000256" key="2">
    <source>
        <dbReference type="ARBA" id="ARBA00022679"/>
    </source>
</evidence>
<feature type="binding site" evidence="7">
    <location>
        <position position="14"/>
    </location>
    <ligand>
        <name>Mg(2+)</name>
        <dbReference type="ChEBI" id="CHEBI:18420"/>
    </ligand>
</feature>
<proteinExistence type="inferred from homology"/>
<keyword evidence="2 7" id="KW-0808">Transferase</keyword>
<feature type="binding site" evidence="7">
    <location>
        <begin position="10"/>
        <end position="15"/>
    </location>
    <ligand>
        <name>ATP</name>
        <dbReference type="ChEBI" id="CHEBI:30616"/>
    </ligand>
</feature>
<feature type="binding site" evidence="7">
    <location>
        <position position="120"/>
    </location>
    <ligand>
        <name>ATP</name>
        <dbReference type="ChEBI" id="CHEBI:30616"/>
    </ligand>
</feature>
<keyword evidence="6 7" id="KW-0057">Aromatic amino acid biosynthesis</keyword>